<evidence type="ECO:0000259" key="5">
    <source>
        <dbReference type="PROSITE" id="PS50404"/>
    </source>
</evidence>
<dbReference type="CDD" id="cd03058">
    <property type="entry name" value="GST_N_Tau"/>
    <property type="match status" value="1"/>
</dbReference>
<dbReference type="InterPro" id="IPR040079">
    <property type="entry name" value="Glutathione_S-Trfase"/>
</dbReference>
<gene>
    <name evidence="7" type="ORF">MANES_10G113400v8</name>
</gene>
<feature type="domain" description="GST N-terminal" evidence="5">
    <location>
        <begin position="4"/>
        <end position="83"/>
    </location>
</feature>
<dbReference type="GO" id="GO:0005737">
    <property type="term" value="C:cytoplasm"/>
    <property type="evidence" value="ECO:0000318"/>
    <property type="project" value="GO_Central"/>
</dbReference>
<dbReference type="FunFam" id="3.40.30.10:FF:000014">
    <property type="entry name" value="Tau class glutathione S-transferase"/>
    <property type="match status" value="1"/>
</dbReference>
<dbReference type="SFLD" id="SFLDG01152">
    <property type="entry name" value="Main.3:_Omega-_and_Tau-like"/>
    <property type="match status" value="1"/>
</dbReference>
<dbReference type="Gene3D" id="3.40.30.10">
    <property type="entry name" value="Glutaredoxin"/>
    <property type="match status" value="1"/>
</dbReference>
<dbReference type="PROSITE" id="PS50404">
    <property type="entry name" value="GST_NTER"/>
    <property type="match status" value="1"/>
</dbReference>
<dbReference type="Gramene" id="Manes.10G113400.1.v8.1">
    <property type="protein sequence ID" value="Manes.10G113400.1.v8.1.CDS"/>
    <property type="gene ID" value="Manes.10G113400.v8.1"/>
</dbReference>
<dbReference type="GO" id="GO:0004364">
    <property type="term" value="F:glutathione transferase activity"/>
    <property type="evidence" value="ECO:0000318"/>
    <property type="project" value="GO_Central"/>
</dbReference>
<reference evidence="8" key="1">
    <citation type="journal article" date="2016" name="Nat. Biotechnol.">
        <title>Sequencing wild and cultivated cassava and related species reveals extensive interspecific hybridization and genetic diversity.</title>
        <authorList>
            <person name="Bredeson J.V."/>
            <person name="Lyons J.B."/>
            <person name="Prochnik S.E."/>
            <person name="Wu G.A."/>
            <person name="Ha C.M."/>
            <person name="Edsinger-Gonzales E."/>
            <person name="Grimwood J."/>
            <person name="Schmutz J."/>
            <person name="Rabbi I.Y."/>
            <person name="Egesi C."/>
            <person name="Nauluvula P."/>
            <person name="Lebot V."/>
            <person name="Ndunguru J."/>
            <person name="Mkamilo G."/>
            <person name="Bart R.S."/>
            <person name="Setter T.L."/>
            <person name="Gleadow R.M."/>
            <person name="Kulakow P."/>
            <person name="Ferguson M.E."/>
            <person name="Rounsley S."/>
            <person name="Rokhsar D.S."/>
        </authorList>
    </citation>
    <scope>NUCLEOTIDE SEQUENCE [LARGE SCALE GENOMIC DNA]</scope>
    <source>
        <strain evidence="8">cv. AM560-2</strain>
    </source>
</reference>
<dbReference type="GO" id="GO:0006749">
    <property type="term" value="P:glutathione metabolic process"/>
    <property type="evidence" value="ECO:0000318"/>
    <property type="project" value="GO_Central"/>
</dbReference>
<accession>A0A2C9V5C7</accession>
<dbReference type="EC" id="2.5.1.18" evidence="1"/>
<comment type="catalytic activity">
    <reaction evidence="3">
        <text>RX + glutathione = an S-substituted glutathione + a halide anion + H(+)</text>
        <dbReference type="Rhea" id="RHEA:16437"/>
        <dbReference type="ChEBI" id="CHEBI:15378"/>
        <dbReference type="ChEBI" id="CHEBI:16042"/>
        <dbReference type="ChEBI" id="CHEBI:17792"/>
        <dbReference type="ChEBI" id="CHEBI:57925"/>
        <dbReference type="ChEBI" id="CHEBI:90779"/>
        <dbReference type="EC" id="2.5.1.18"/>
    </reaction>
</comment>
<evidence type="ECO:0000313" key="7">
    <source>
        <dbReference type="EMBL" id="OAY39666.1"/>
    </source>
</evidence>
<evidence type="ECO:0000259" key="6">
    <source>
        <dbReference type="PROSITE" id="PS50405"/>
    </source>
</evidence>
<name>A0A2C9V5C7_MANES</name>
<evidence type="ECO:0000313" key="8">
    <source>
        <dbReference type="Proteomes" id="UP000091857"/>
    </source>
</evidence>
<dbReference type="Pfam" id="PF02798">
    <property type="entry name" value="GST_N"/>
    <property type="match status" value="1"/>
</dbReference>
<dbReference type="AlphaFoldDB" id="A0A2C9V5C7"/>
<dbReference type="InterPro" id="IPR004046">
    <property type="entry name" value="GST_C"/>
</dbReference>
<dbReference type="FunFam" id="1.20.1050.10:FF:000012">
    <property type="entry name" value="Tau class glutathione S-transferase"/>
    <property type="match status" value="1"/>
</dbReference>
<dbReference type="PANTHER" id="PTHR11260:SF762">
    <property type="entry name" value="GLUTATHIONE TRANSFERASE"/>
    <property type="match status" value="1"/>
</dbReference>
<dbReference type="SFLD" id="SFLDG00358">
    <property type="entry name" value="Main_(cytGST)"/>
    <property type="match status" value="1"/>
</dbReference>
<dbReference type="PANTHER" id="PTHR11260">
    <property type="entry name" value="GLUTATHIONE S-TRANSFERASE, GST, SUPERFAMILY, GST DOMAIN CONTAINING"/>
    <property type="match status" value="1"/>
</dbReference>
<dbReference type="CDD" id="cd03185">
    <property type="entry name" value="GST_C_Tau"/>
    <property type="match status" value="1"/>
</dbReference>
<dbReference type="InterPro" id="IPR004045">
    <property type="entry name" value="Glutathione_S-Trfase_N"/>
</dbReference>
<dbReference type="Pfam" id="PF00043">
    <property type="entry name" value="GST_C"/>
    <property type="match status" value="1"/>
</dbReference>
<dbReference type="InterPro" id="IPR045073">
    <property type="entry name" value="Omega/Tau-like"/>
</dbReference>
<comment type="caution">
    <text evidence="7">The sequence shown here is derived from an EMBL/GenBank/DDBJ whole genome shotgun (WGS) entry which is preliminary data.</text>
</comment>
<dbReference type="PROSITE" id="PS50405">
    <property type="entry name" value="GST_CTER"/>
    <property type="match status" value="1"/>
</dbReference>
<dbReference type="InterPro" id="IPR036249">
    <property type="entry name" value="Thioredoxin-like_sf"/>
</dbReference>
<dbReference type="InterPro" id="IPR045074">
    <property type="entry name" value="GST_C_Tau"/>
</dbReference>
<dbReference type="Proteomes" id="UP000091857">
    <property type="component" value="Chromosome 10"/>
</dbReference>
<feature type="domain" description="GST C-terminal" evidence="6">
    <location>
        <begin position="88"/>
        <end position="212"/>
    </location>
</feature>
<evidence type="ECO:0000256" key="4">
    <source>
        <dbReference type="RuleBase" id="RU003494"/>
    </source>
</evidence>
<dbReference type="InterPro" id="IPR010987">
    <property type="entry name" value="Glutathione-S-Trfase_C-like"/>
</dbReference>
<dbReference type="SUPFAM" id="SSF52833">
    <property type="entry name" value="Thioredoxin-like"/>
    <property type="match status" value="1"/>
</dbReference>
<dbReference type="EMBL" id="CM004396">
    <property type="protein sequence ID" value="OAY39666.1"/>
    <property type="molecule type" value="Genomic_DNA"/>
</dbReference>
<comment type="similarity">
    <text evidence="4">Belongs to the GST superfamily.</text>
</comment>
<dbReference type="OrthoDB" id="4951845at2759"/>
<dbReference type="SFLD" id="SFLDS00019">
    <property type="entry name" value="Glutathione_Transferase_(cytos"/>
    <property type="match status" value="1"/>
</dbReference>
<protein>
    <recommendedName>
        <fullName evidence="1">glutathione transferase</fullName>
        <ecNumber evidence="1">2.5.1.18</ecNumber>
    </recommendedName>
</protein>
<dbReference type="Gene3D" id="1.20.1050.10">
    <property type="match status" value="1"/>
</dbReference>
<proteinExistence type="inferred from homology"/>
<sequence>MAEEEVKVFRTWSSPFALRVIWALKLKGVEFDTVYEDLSNKSPLLLKYNPVHKKVPVLLHNGKPICESLVILEYVDETWPQVPLLPQDPHERAMARFWAKFGDDKVLPSIVYGILFKQGKEQEEEIPKAMENLQFLEEELKGKKFFGGEEIGLVDLALGWLAYELGIFEEVMGLKLIDQQKFPQLAQWIQEFSNVPIIQENWPPRDKLIAKFAACREAALAKAGL</sequence>
<keyword evidence="2" id="KW-0808">Transferase</keyword>
<evidence type="ECO:0000256" key="2">
    <source>
        <dbReference type="ARBA" id="ARBA00022679"/>
    </source>
</evidence>
<organism evidence="7 8">
    <name type="scientific">Manihot esculenta</name>
    <name type="common">Cassava</name>
    <name type="synonym">Jatropha manihot</name>
    <dbReference type="NCBI Taxonomy" id="3983"/>
    <lineage>
        <taxon>Eukaryota</taxon>
        <taxon>Viridiplantae</taxon>
        <taxon>Streptophyta</taxon>
        <taxon>Embryophyta</taxon>
        <taxon>Tracheophyta</taxon>
        <taxon>Spermatophyta</taxon>
        <taxon>Magnoliopsida</taxon>
        <taxon>eudicotyledons</taxon>
        <taxon>Gunneridae</taxon>
        <taxon>Pentapetalae</taxon>
        <taxon>rosids</taxon>
        <taxon>fabids</taxon>
        <taxon>Malpighiales</taxon>
        <taxon>Euphorbiaceae</taxon>
        <taxon>Crotonoideae</taxon>
        <taxon>Manihoteae</taxon>
        <taxon>Manihot</taxon>
    </lineage>
</organism>
<evidence type="ECO:0000256" key="3">
    <source>
        <dbReference type="ARBA" id="ARBA00047960"/>
    </source>
</evidence>
<dbReference type="SUPFAM" id="SSF47616">
    <property type="entry name" value="GST C-terminal domain-like"/>
    <property type="match status" value="1"/>
</dbReference>
<dbReference type="STRING" id="3983.A0A2C9V5C7"/>
<evidence type="ECO:0000256" key="1">
    <source>
        <dbReference type="ARBA" id="ARBA00012452"/>
    </source>
</evidence>
<dbReference type="OMA" id="QENWPPR"/>
<dbReference type="InterPro" id="IPR036282">
    <property type="entry name" value="Glutathione-S-Trfase_C_sf"/>
</dbReference>
<keyword evidence="8" id="KW-1185">Reference proteome</keyword>